<accession>A0A212BZJ0</accession>
<feature type="non-terminal residue" evidence="2">
    <location>
        <position position="176"/>
    </location>
</feature>
<evidence type="ECO:0000313" key="3">
    <source>
        <dbReference type="Proteomes" id="UP000242450"/>
    </source>
</evidence>
<dbReference type="InterPro" id="IPR050195">
    <property type="entry name" value="Primate_lentivir_Gag_pol-like"/>
</dbReference>
<feature type="domain" description="Retroviral nucleocapsid Gag protein p24 C-terminal" evidence="1">
    <location>
        <begin position="110"/>
        <end position="172"/>
    </location>
</feature>
<keyword evidence="3" id="KW-1185">Reference proteome</keyword>
<comment type="caution">
    <text evidence="2">The sequence shown here is derived from an EMBL/GenBank/DDBJ whole genome shotgun (WGS) entry which is preliminary data.</text>
</comment>
<protein>
    <recommendedName>
        <fullName evidence="1">Retroviral nucleocapsid Gag protein p24 C-terminal domain-containing protein</fullName>
    </recommendedName>
</protein>
<organism evidence="2 3">
    <name type="scientific">Cervus elaphus hippelaphus</name>
    <name type="common">European red deer</name>
    <dbReference type="NCBI Taxonomy" id="46360"/>
    <lineage>
        <taxon>Eukaryota</taxon>
        <taxon>Metazoa</taxon>
        <taxon>Chordata</taxon>
        <taxon>Craniata</taxon>
        <taxon>Vertebrata</taxon>
        <taxon>Euteleostomi</taxon>
        <taxon>Mammalia</taxon>
        <taxon>Eutheria</taxon>
        <taxon>Laurasiatheria</taxon>
        <taxon>Artiodactyla</taxon>
        <taxon>Ruminantia</taxon>
        <taxon>Pecora</taxon>
        <taxon>Cervidae</taxon>
        <taxon>Cervinae</taxon>
        <taxon>Cervus</taxon>
    </lineage>
</organism>
<dbReference type="Pfam" id="PF19317">
    <property type="entry name" value="Gag_p24_C"/>
    <property type="match status" value="1"/>
</dbReference>
<dbReference type="Proteomes" id="UP000242450">
    <property type="component" value="Chromosome X"/>
</dbReference>
<dbReference type="OrthoDB" id="9751555at2759"/>
<reference evidence="2 3" key="1">
    <citation type="journal article" date="2018" name="Mol. Genet. Genomics">
        <title>The red deer Cervus elaphus genome CerEla1.0: sequencing, annotating, genes, and chromosomes.</title>
        <authorList>
            <person name="Bana N.A."/>
            <person name="Nyiri A."/>
            <person name="Nagy J."/>
            <person name="Frank K."/>
            <person name="Nagy T."/>
            <person name="Steger V."/>
            <person name="Schiller M."/>
            <person name="Lakatos P."/>
            <person name="Sugar L."/>
            <person name="Horn P."/>
            <person name="Barta E."/>
            <person name="Orosz L."/>
        </authorList>
    </citation>
    <scope>NUCLEOTIDE SEQUENCE [LARGE SCALE GENOMIC DNA]</scope>
    <source>
        <strain evidence="2">Hungarian</strain>
    </source>
</reference>
<dbReference type="PANTHER" id="PTHR40389">
    <property type="entry name" value="ENDOGENOUS RETROVIRUS GROUP K MEMBER 24 GAG POLYPROTEIN-RELATED"/>
    <property type="match status" value="1"/>
</dbReference>
<dbReference type="InterPro" id="IPR045345">
    <property type="entry name" value="Gag_p24_C"/>
</dbReference>
<dbReference type="EMBL" id="MKHE01000034">
    <property type="protein sequence ID" value="OWJ99162.1"/>
    <property type="molecule type" value="Genomic_DNA"/>
</dbReference>
<proteinExistence type="predicted"/>
<dbReference type="SUPFAM" id="SSF47353">
    <property type="entry name" value="Retrovirus capsid dimerization domain-like"/>
    <property type="match status" value="1"/>
</dbReference>
<evidence type="ECO:0000313" key="2">
    <source>
        <dbReference type="EMBL" id="OWJ99162.1"/>
    </source>
</evidence>
<dbReference type="Gene3D" id="1.10.1200.30">
    <property type="match status" value="1"/>
</dbReference>
<gene>
    <name evidence="2" type="ORF">Celaphus_00009843</name>
</gene>
<dbReference type="AlphaFoldDB" id="A0A212BZJ0"/>
<sequence length="176" mass="19777">MMILLKNLKVQSMWSLRERASHLQNLLPCLSRRMMKEFFFPLLPSPSTAFAGNIFSPESMPTPHLSSIQKGILQEQGERDLEAFRIAFPVSIHERIAPGVDPNNPNGVYKAGPKESYTEFIARLQEAIHRQGINAEATDVILQLLAYDNANTDCKKVMNPFKGKASLTDYVKLCQG</sequence>
<dbReference type="PANTHER" id="PTHR40389:SF3">
    <property type="entry name" value="IGE-BINDING PROTEIN"/>
    <property type="match status" value="1"/>
</dbReference>
<dbReference type="InterPro" id="IPR008916">
    <property type="entry name" value="Retrov_capsid_C"/>
</dbReference>
<evidence type="ECO:0000259" key="1">
    <source>
        <dbReference type="Pfam" id="PF19317"/>
    </source>
</evidence>
<name>A0A212BZJ0_CEREH</name>